<feature type="signal peptide" evidence="1">
    <location>
        <begin position="1"/>
        <end position="27"/>
    </location>
</feature>
<keyword evidence="1" id="KW-0732">Signal</keyword>
<organism evidence="2 3">
    <name type="scientific">Coemansia javaensis</name>
    <dbReference type="NCBI Taxonomy" id="2761396"/>
    <lineage>
        <taxon>Eukaryota</taxon>
        <taxon>Fungi</taxon>
        <taxon>Fungi incertae sedis</taxon>
        <taxon>Zoopagomycota</taxon>
        <taxon>Kickxellomycotina</taxon>
        <taxon>Kickxellomycetes</taxon>
        <taxon>Kickxellales</taxon>
        <taxon>Kickxellaceae</taxon>
        <taxon>Coemansia</taxon>
    </lineage>
</organism>
<proteinExistence type="predicted"/>
<dbReference type="Proteomes" id="UP001140217">
    <property type="component" value="Unassembled WGS sequence"/>
</dbReference>
<protein>
    <submittedName>
        <fullName evidence="2">Uncharacterized protein</fullName>
    </submittedName>
</protein>
<evidence type="ECO:0000256" key="1">
    <source>
        <dbReference type="SAM" id="SignalP"/>
    </source>
</evidence>
<dbReference type="EMBL" id="JANBUL010000173">
    <property type="protein sequence ID" value="KAJ2779530.1"/>
    <property type="molecule type" value="Genomic_DNA"/>
</dbReference>
<gene>
    <name evidence="2" type="ORF">H4R18_003966</name>
</gene>
<reference evidence="2" key="1">
    <citation type="submission" date="2022-07" db="EMBL/GenBank/DDBJ databases">
        <title>Phylogenomic reconstructions and comparative analyses of Kickxellomycotina fungi.</title>
        <authorList>
            <person name="Reynolds N.K."/>
            <person name="Stajich J.E."/>
            <person name="Barry K."/>
            <person name="Grigoriev I.V."/>
            <person name="Crous P."/>
            <person name="Smith M.E."/>
        </authorList>
    </citation>
    <scope>NUCLEOTIDE SEQUENCE</scope>
    <source>
        <strain evidence="2">NBRC 105414</strain>
    </source>
</reference>
<keyword evidence="3" id="KW-1185">Reference proteome</keyword>
<evidence type="ECO:0000313" key="2">
    <source>
        <dbReference type="EMBL" id="KAJ2779530.1"/>
    </source>
</evidence>
<feature type="chain" id="PRO_5040741675" evidence="1">
    <location>
        <begin position="28"/>
        <end position="314"/>
    </location>
</feature>
<evidence type="ECO:0000313" key="3">
    <source>
        <dbReference type="Proteomes" id="UP001140217"/>
    </source>
</evidence>
<accession>A0A9W8HAF2</accession>
<sequence>MAPEATTRTVLTALLVDIATSAHGTDGELEDAKTTTNLGLVVAAGCVHAVKRVDISVYFKANPIPGLSAVVQLMRTAAERWEGVGRLSIAVHPDGRAFDEDSIGAAEHEDDTKPICAALAATMPAVRSLDLGGYSNNNPISWTLYGRLAVLYSDQLQGIDAGCPVVVPLGCTLEQLRAVSIAYRGEIGHPRTRMDLTSIASLTLESWPPNHPWTLFGPDNGSGAIVFSGLKALDILYDDSDTWDDNVLHLNEPDSVQEDVSVPEPGNACLAEPFDTKLKKMDVPEGPIMGFVKAYSAQYPHLAAIVFRFRDNGK</sequence>
<name>A0A9W8HAF2_9FUNG</name>
<dbReference type="AlphaFoldDB" id="A0A9W8HAF2"/>
<dbReference type="OrthoDB" id="5719948at2759"/>
<comment type="caution">
    <text evidence="2">The sequence shown here is derived from an EMBL/GenBank/DDBJ whole genome shotgun (WGS) entry which is preliminary data.</text>
</comment>